<reference evidence="2" key="1">
    <citation type="submission" date="2021-06" db="EMBL/GenBank/DDBJ databases">
        <title>Sequencing of actinobacteria type strains.</title>
        <authorList>
            <person name="Nguyen G.-S."/>
            <person name="Wentzel A."/>
        </authorList>
    </citation>
    <scope>NUCLEOTIDE SEQUENCE</scope>
    <source>
        <strain evidence="2">P38-E01</strain>
    </source>
</reference>
<organism evidence="2 3">
    <name type="scientific">Streptomyces tardus</name>
    <dbReference type="NCBI Taxonomy" id="2780544"/>
    <lineage>
        <taxon>Bacteria</taxon>
        <taxon>Bacillati</taxon>
        <taxon>Actinomycetota</taxon>
        <taxon>Actinomycetes</taxon>
        <taxon>Kitasatosporales</taxon>
        <taxon>Streptomycetaceae</taxon>
        <taxon>Streptomyces</taxon>
    </lineage>
</organism>
<dbReference type="Proteomes" id="UP000694501">
    <property type="component" value="Unassembled WGS sequence"/>
</dbReference>
<feature type="signal peptide" evidence="1">
    <location>
        <begin position="1"/>
        <end position="22"/>
    </location>
</feature>
<gene>
    <name evidence="2" type="ORF">JGS22_019800</name>
</gene>
<proteinExistence type="predicted"/>
<protein>
    <recommendedName>
        <fullName evidence="4">Secreted protein</fullName>
    </recommendedName>
</protein>
<keyword evidence="1" id="KW-0732">Signal</keyword>
<accession>A0A949JGY2</accession>
<feature type="chain" id="PRO_5038073025" description="Secreted protein" evidence="1">
    <location>
        <begin position="23"/>
        <end position="200"/>
    </location>
</feature>
<sequence>MRTAAVAVAACALALTTSAAGAAPKSSAAPGFLDADELPAHPGSQWYAGEVADGLPEIVPFCVDGPELPAEGASHRLFHTDLDTGASQVSFTAGSEQSAQALAAQLRDSSAGCAADWLRDNPGGTASWRDLGNQDVGDGAHSYGVHIESAHGSQDVHLFGVGRDGSTVTVVAWGQMGTLADAPVEAYRTTLRTAVEKLAG</sequence>
<evidence type="ECO:0000313" key="2">
    <source>
        <dbReference type="EMBL" id="MBU7599807.1"/>
    </source>
</evidence>
<evidence type="ECO:0000313" key="3">
    <source>
        <dbReference type="Proteomes" id="UP000694501"/>
    </source>
</evidence>
<evidence type="ECO:0008006" key="4">
    <source>
        <dbReference type="Google" id="ProtNLM"/>
    </source>
</evidence>
<dbReference type="EMBL" id="JAELVF020000001">
    <property type="protein sequence ID" value="MBU7599807.1"/>
    <property type="molecule type" value="Genomic_DNA"/>
</dbReference>
<dbReference type="AlphaFoldDB" id="A0A949JGY2"/>
<evidence type="ECO:0000256" key="1">
    <source>
        <dbReference type="SAM" id="SignalP"/>
    </source>
</evidence>
<name>A0A949JGY2_9ACTN</name>
<comment type="caution">
    <text evidence="2">The sequence shown here is derived from an EMBL/GenBank/DDBJ whole genome shotgun (WGS) entry which is preliminary data.</text>
</comment>
<keyword evidence="3" id="KW-1185">Reference proteome</keyword>